<accession>A0A7J6NWU2</accession>
<dbReference type="Proteomes" id="UP000541610">
    <property type="component" value="Unassembled WGS sequence"/>
</dbReference>
<evidence type="ECO:0000313" key="1">
    <source>
        <dbReference type="EMBL" id="KAF4688285.1"/>
    </source>
</evidence>
<organism evidence="1 2">
    <name type="scientific">Perkinsus olseni</name>
    <name type="common">Perkinsus atlanticus</name>
    <dbReference type="NCBI Taxonomy" id="32597"/>
    <lineage>
        <taxon>Eukaryota</taxon>
        <taxon>Sar</taxon>
        <taxon>Alveolata</taxon>
        <taxon>Perkinsozoa</taxon>
        <taxon>Perkinsea</taxon>
        <taxon>Perkinsida</taxon>
        <taxon>Perkinsidae</taxon>
        <taxon>Perkinsus</taxon>
    </lineage>
</organism>
<proteinExistence type="predicted"/>
<comment type="caution">
    <text evidence="1">The sequence shown here is derived from an EMBL/GenBank/DDBJ whole genome shotgun (WGS) entry which is preliminary data.</text>
</comment>
<name>A0A7J6NWU2_PEROL</name>
<dbReference type="AlphaFoldDB" id="A0A7J6NWU2"/>
<protein>
    <submittedName>
        <fullName evidence="1">Uncharacterized protein</fullName>
    </submittedName>
</protein>
<sequence length="124" mass="13740">MFNTDRYAEEVLLNASRTGMTPDRIILSIPLAAYGSIPRLGSYGYRAIVLDHGADPEGDGVIPADAEQTNFYYFFSQKRGIDKIHLARDRGLHGISVESDRSRKYVDLKPSSPRSLTHALASNV</sequence>
<dbReference type="EMBL" id="JABANP010000156">
    <property type="protein sequence ID" value="KAF4688285.1"/>
    <property type="molecule type" value="Genomic_DNA"/>
</dbReference>
<gene>
    <name evidence="1" type="ORF">FOZ60_002938</name>
</gene>
<evidence type="ECO:0000313" key="2">
    <source>
        <dbReference type="Proteomes" id="UP000541610"/>
    </source>
</evidence>
<reference evidence="1 2" key="1">
    <citation type="submission" date="2020-04" db="EMBL/GenBank/DDBJ databases">
        <title>Perkinsus olseni comparative genomics.</title>
        <authorList>
            <person name="Bogema D.R."/>
        </authorList>
    </citation>
    <scope>NUCLEOTIDE SEQUENCE [LARGE SCALE GENOMIC DNA]</scope>
    <source>
        <strain evidence="1">00978-12</strain>
    </source>
</reference>